<dbReference type="EMBL" id="JAUJFL010000001">
    <property type="protein sequence ID" value="KAK2616016.1"/>
    <property type="molecule type" value="Genomic_DNA"/>
</dbReference>
<organism evidence="7 8">
    <name type="scientific">Phomopsis amygdali</name>
    <name type="common">Fusicoccum amygdali</name>
    <dbReference type="NCBI Taxonomy" id="1214568"/>
    <lineage>
        <taxon>Eukaryota</taxon>
        <taxon>Fungi</taxon>
        <taxon>Dikarya</taxon>
        <taxon>Ascomycota</taxon>
        <taxon>Pezizomycotina</taxon>
        <taxon>Sordariomycetes</taxon>
        <taxon>Sordariomycetidae</taxon>
        <taxon>Diaporthales</taxon>
        <taxon>Diaporthaceae</taxon>
        <taxon>Diaporthe</taxon>
    </lineage>
</organism>
<evidence type="ECO:0000256" key="3">
    <source>
        <dbReference type="ARBA" id="ARBA00022691"/>
    </source>
</evidence>
<dbReference type="PIRSF" id="PIRSF005739">
    <property type="entry name" value="O-mtase"/>
    <property type="match status" value="1"/>
</dbReference>
<dbReference type="InterPro" id="IPR036388">
    <property type="entry name" value="WH-like_DNA-bd_sf"/>
</dbReference>
<gene>
    <name evidence="7" type="ORF">N8I77_002735</name>
</gene>
<dbReference type="PROSITE" id="PS51683">
    <property type="entry name" value="SAM_OMT_II"/>
    <property type="match status" value="1"/>
</dbReference>
<evidence type="ECO:0000256" key="1">
    <source>
        <dbReference type="ARBA" id="ARBA00022603"/>
    </source>
</evidence>
<dbReference type="SUPFAM" id="SSF46785">
    <property type="entry name" value="Winged helix' DNA-binding domain"/>
    <property type="match status" value="1"/>
</dbReference>
<proteinExistence type="predicted"/>
<dbReference type="AlphaFoldDB" id="A0AAD9STK8"/>
<feature type="domain" description="O-methyltransferase C-terminal" evidence="5">
    <location>
        <begin position="233"/>
        <end position="374"/>
    </location>
</feature>
<dbReference type="GO" id="GO:0046983">
    <property type="term" value="F:protein dimerization activity"/>
    <property type="evidence" value="ECO:0007669"/>
    <property type="project" value="InterPro"/>
</dbReference>
<evidence type="ECO:0000256" key="2">
    <source>
        <dbReference type="ARBA" id="ARBA00022679"/>
    </source>
</evidence>
<evidence type="ECO:0000313" key="8">
    <source>
        <dbReference type="Proteomes" id="UP001265746"/>
    </source>
</evidence>
<protein>
    <recommendedName>
        <fullName evidence="9">O-methyltransferase domain-containing protein</fullName>
    </recommendedName>
</protein>
<evidence type="ECO:0000259" key="5">
    <source>
        <dbReference type="Pfam" id="PF00891"/>
    </source>
</evidence>
<dbReference type="InterPro" id="IPR029063">
    <property type="entry name" value="SAM-dependent_MTases_sf"/>
</dbReference>
<dbReference type="InterPro" id="IPR016461">
    <property type="entry name" value="COMT-like"/>
</dbReference>
<evidence type="ECO:0000313" key="7">
    <source>
        <dbReference type="EMBL" id="KAK2616016.1"/>
    </source>
</evidence>
<keyword evidence="8" id="KW-1185">Reference proteome</keyword>
<feature type="active site" description="Proton acceptor" evidence="4">
    <location>
        <position position="304"/>
    </location>
</feature>
<evidence type="ECO:0000259" key="6">
    <source>
        <dbReference type="Pfam" id="PF08100"/>
    </source>
</evidence>
<dbReference type="InterPro" id="IPR036390">
    <property type="entry name" value="WH_DNA-bd_sf"/>
</dbReference>
<dbReference type="PANTHER" id="PTHR43712">
    <property type="entry name" value="PUTATIVE (AFU_ORTHOLOGUE AFUA_4G14580)-RELATED"/>
    <property type="match status" value="1"/>
</dbReference>
<dbReference type="Pfam" id="PF00891">
    <property type="entry name" value="Methyltransf_2"/>
    <property type="match status" value="1"/>
</dbReference>
<dbReference type="Gene3D" id="1.10.10.10">
    <property type="entry name" value="Winged helix-like DNA-binding domain superfamily/Winged helix DNA-binding domain"/>
    <property type="match status" value="1"/>
</dbReference>
<sequence length="401" mass="44381">MMASVDINKLIEQLESLASSPPQDPETQLRLYNATQKVNLAVEAPLDTMYRVIYSPMLLSSAQTATYMKIFITLAEKSAPCTAAELAKPTNADVVFTARILRFLASHGLISEVSEDTFEANRLTKTLSVNGYRAGMNQTYHIIAPAVIKAPEFFKDTSFQNPDNVVKTPFQIANNTDRPAFEWAHQHRPDLIADFGLWMTALRGRNTWLDALDFETLLESDGSNGAVINANTPVFVDVGGGIGSQCALFKSRLPHIPGRVILQDLPVVIQHALPTEGVENTAHDFWGEQPIKGASAYYLRTVLHDYPDQKCLTILENVVAAMGPNSFILIDDIIVPDTGAHPRTTEMDYIMMTTLAAMERTRKQWDDLLSAAGLEVVQRVTYLEDTAESIQVVVPKGRKET</sequence>
<comment type="caution">
    <text evidence="7">The sequence shown here is derived from an EMBL/GenBank/DDBJ whole genome shotgun (WGS) entry which is preliminary data.</text>
</comment>
<dbReference type="Pfam" id="PF08100">
    <property type="entry name" value="Dimerisation"/>
    <property type="match status" value="1"/>
</dbReference>
<dbReference type="GO" id="GO:0032259">
    <property type="term" value="P:methylation"/>
    <property type="evidence" value="ECO:0007669"/>
    <property type="project" value="UniProtKB-KW"/>
</dbReference>
<keyword evidence="1" id="KW-0489">Methyltransferase</keyword>
<keyword evidence="2" id="KW-0808">Transferase</keyword>
<reference evidence="7" key="1">
    <citation type="submission" date="2023-06" db="EMBL/GenBank/DDBJ databases">
        <authorList>
            <person name="Noh H."/>
        </authorList>
    </citation>
    <scope>NUCLEOTIDE SEQUENCE</scope>
    <source>
        <strain evidence="7">DUCC20226</strain>
    </source>
</reference>
<dbReference type="Gene3D" id="3.40.50.150">
    <property type="entry name" value="Vaccinia Virus protein VP39"/>
    <property type="match status" value="1"/>
</dbReference>
<dbReference type="GO" id="GO:0008171">
    <property type="term" value="F:O-methyltransferase activity"/>
    <property type="evidence" value="ECO:0007669"/>
    <property type="project" value="InterPro"/>
</dbReference>
<dbReference type="SUPFAM" id="SSF53335">
    <property type="entry name" value="S-adenosyl-L-methionine-dependent methyltransferases"/>
    <property type="match status" value="1"/>
</dbReference>
<keyword evidence="3" id="KW-0949">S-adenosyl-L-methionine</keyword>
<dbReference type="InterPro" id="IPR001077">
    <property type="entry name" value="COMT_C"/>
</dbReference>
<feature type="domain" description="O-methyltransferase dimerisation" evidence="6">
    <location>
        <begin position="63"/>
        <end position="127"/>
    </location>
</feature>
<dbReference type="InterPro" id="IPR012967">
    <property type="entry name" value="COMT_dimerisation"/>
</dbReference>
<evidence type="ECO:0008006" key="9">
    <source>
        <dbReference type="Google" id="ProtNLM"/>
    </source>
</evidence>
<dbReference type="Proteomes" id="UP001265746">
    <property type="component" value="Unassembled WGS sequence"/>
</dbReference>
<accession>A0AAD9STK8</accession>
<dbReference type="PANTHER" id="PTHR43712:SF1">
    <property type="entry name" value="HYPOTHETICAL O-METHYLTRANSFERASE (EUROFUNG)-RELATED"/>
    <property type="match status" value="1"/>
</dbReference>
<name>A0AAD9STK8_PHOAM</name>
<evidence type="ECO:0000256" key="4">
    <source>
        <dbReference type="PIRSR" id="PIRSR005739-1"/>
    </source>
</evidence>